<dbReference type="Proteomes" id="UP001152320">
    <property type="component" value="Chromosome 3"/>
</dbReference>
<feature type="compositionally biased region" description="Basic and acidic residues" evidence="8">
    <location>
        <begin position="1"/>
        <end position="11"/>
    </location>
</feature>
<evidence type="ECO:0000256" key="5">
    <source>
        <dbReference type="ARBA" id="ARBA00023015"/>
    </source>
</evidence>
<dbReference type="GO" id="GO:0008270">
    <property type="term" value="F:zinc ion binding"/>
    <property type="evidence" value="ECO:0007669"/>
    <property type="project" value="UniProtKB-KW"/>
</dbReference>
<name>A0A9Q1HD13_HOLLE</name>
<feature type="region of interest" description="Disordered" evidence="8">
    <location>
        <begin position="53"/>
        <end position="92"/>
    </location>
</feature>
<dbReference type="InterPro" id="IPR003656">
    <property type="entry name" value="Znf_BED"/>
</dbReference>
<dbReference type="EMBL" id="JAIZAY010000003">
    <property type="protein sequence ID" value="KAJ8044922.1"/>
    <property type="molecule type" value="Genomic_DNA"/>
</dbReference>
<dbReference type="PANTHER" id="PTHR46481">
    <property type="entry name" value="ZINC FINGER BED DOMAIN-CONTAINING PROTEIN 4"/>
    <property type="match status" value="1"/>
</dbReference>
<dbReference type="InterPro" id="IPR052035">
    <property type="entry name" value="ZnF_BED_domain_contain"/>
</dbReference>
<keyword evidence="12" id="KW-1185">Reference proteome</keyword>
<dbReference type="GO" id="GO:0003677">
    <property type="term" value="F:DNA binding"/>
    <property type="evidence" value="ECO:0007669"/>
    <property type="project" value="InterPro"/>
</dbReference>
<protein>
    <recommendedName>
        <fullName evidence="13">BED-type domain-containing protein</fullName>
    </recommendedName>
</protein>
<dbReference type="GO" id="GO:0005634">
    <property type="term" value="C:nucleus"/>
    <property type="evidence" value="ECO:0007669"/>
    <property type="project" value="UniProtKB-SubCell"/>
</dbReference>
<evidence type="ECO:0000256" key="3">
    <source>
        <dbReference type="ARBA" id="ARBA00022771"/>
    </source>
</evidence>
<evidence type="ECO:0000256" key="2">
    <source>
        <dbReference type="ARBA" id="ARBA00022723"/>
    </source>
</evidence>
<keyword evidence="6" id="KW-0804">Transcription</keyword>
<evidence type="ECO:0000256" key="6">
    <source>
        <dbReference type="ARBA" id="ARBA00023163"/>
    </source>
</evidence>
<dbReference type="OrthoDB" id="8061146at2759"/>
<comment type="caution">
    <text evidence="11">The sequence shown here is derived from an EMBL/GenBank/DDBJ whole genome shotgun (WGS) entry which is preliminary data.</text>
</comment>
<organism evidence="11 12">
    <name type="scientific">Holothuria leucospilota</name>
    <name type="common">Black long sea cucumber</name>
    <name type="synonym">Mertensiothuria leucospilota</name>
    <dbReference type="NCBI Taxonomy" id="206669"/>
    <lineage>
        <taxon>Eukaryota</taxon>
        <taxon>Metazoa</taxon>
        <taxon>Echinodermata</taxon>
        <taxon>Eleutherozoa</taxon>
        <taxon>Echinozoa</taxon>
        <taxon>Holothuroidea</taxon>
        <taxon>Aspidochirotacea</taxon>
        <taxon>Aspidochirotida</taxon>
        <taxon>Holothuriidae</taxon>
        <taxon>Holothuria</taxon>
    </lineage>
</organism>
<dbReference type="Pfam" id="PF04937">
    <property type="entry name" value="DUF659"/>
    <property type="match status" value="1"/>
</dbReference>
<evidence type="ECO:0000313" key="12">
    <source>
        <dbReference type="Proteomes" id="UP001152320"/>
    </source>
</evidence>
<evidence type="ECO:0000256" key="7">
    <source>
        <dbReference type="ARBA" id="ARBA00023242"/>
    </source>
</evidence>
<keyword evidence="5" id="KW-0805">Transcription regulation</keyword>
<keyword evidence="7" id="KW-0539">Nucleus</keyword>
<evidence type="ECO:0000259" key="10">
    <source>
        <dbReference type="Pfam" id="PF04937"/>
    </source>
</evidence>
<feature type="domain" description="DUF659" evidence="10">
    <location>
        <begin position="148"/>
        <end position="254"/>
    </location>
</feature>
<keyword evidence="4" id="KW-0862">Zinc</keyword>
<dbReference type="AlphaFoldDB" id="A0A9Q1HD13"/>
<evidence type="ECO:0000256" key="8">
    <source>
        <dbReference type="SAM" id="MobiDB-lite"/>
    </source>
</evidence>
<evidence type="ECO:0000259" key="9">
    <source>
        <dbReference type="Pfam" id="PF02892"/>
    </source>
</evidence>
<reference evidence="11" key="1">
    <citation type="submission" date="2021-10" db="EMBL/GenBank/DDBJ databases">
        <title>Tropical sea cucumber genome reveals ecological adaptation and Cuvierian tubules defense mechanism.</title>
        <authorList>
            <person name="Chen T."/>
        </authorList>
    </citation>
    <scope>NUCLEOTIDE SEQUENCE</scope>
    <source>
        <strain evidence="11">Nanhai2018</strain>
        <tissue evidence="11">Muscle</tissue>
    </source>
</reference>
<dbReference type="PANTHER" id="PTHR46481:SF10">
    <property type="entry name" value="ZINC FINGER BED DOMAIN-CONTAINING PROTEIN 39"/>
    <property type="match status" value="1"/>
</dbReference>
<dbReference type="Pfam" id="PF02892">
    <property type="entry name" value="zf-BED"/>
    <property type="match status" value="1"/>
</dbReference>
<dbReference type="InterPro" id="IPR007021">
    <property type="entry name" value="DUF659"/>
</dbReference>
<accession>A0A9Q1HD13</accession>
<proteinExistence type="predicted"/>
<comment type="subcellular location">
    <subcellularLocation>
        <location evidence="1">Nucleus</location>
    </subcellularLocation>
</comment>
<evidence type="ECO:0008006" key="13">
    <source>
        <dbReference type="Google" id="ProtNLM"/>
    </source>
</evidence>
<evidence type="ECO:0000256" key="4">
    <source>
        <dbReference type="ARBA" id="ARBA00022833"/>
    </source>
</evidence>
<keyword evidence="3" id="KW-0863">Zinc-finger</keyword>
<evidence type="ECO:0000256" key="1">
    <source>
        <dbReference type="ARBA" id="ARBA00004123"/>
    </source>
</evidence>
<keyword evidence="2" id="KW-0479">Metal-binding</keyword>
<evidence type="ECO:0000313" key="11">
    <source>
        <dbReference type="EMBL" id="KAJ8044922.1"/>
    </source>
</evidence>
<sequence>MNKGGRPKDPVWDSFESQTGKTVAKCRKCKAEVSAKTKRLKVHMTKCPALFKVTDSTGSDIEETRENNEGTSAVTDPEPPRPEQPPPKKAKLQQPVLTFGVKTDAKTKDKLDEQIAKMFYACNIPFVIVSHPEFRKMIDMLRPGYQPPTRQALSNELLDQIHEKITASVKENISGQDVTLMQDGWSDIHNTPVIASSIHVKEKSYFLSAVETGTNHKSAAYCETIARDSMEESLEKFGCNVTAIVTDNESKMKAK</sequence>
<feature type="domain" description="BED-type" evidence="9">
    <location>
        <begin position="10"/>
        <end position="46"/>
    </location>
</feature>
<gene>
    <name evidence="11" type="ORF">HOLleu_07813</name>
</gene>
<dbReference type="SUPFAM" id="SSF140996">
    <property type="entry name" value="Hermes dimerisation domain"/>
    <property type="match status" value="1"/>
</dbReference>
<feature type="region of interest" description="Disordered" evidence="8">
    <location>
        <begin position="1"/>
        <end position="21"/>
    </location>
</feature>